<sequence length="201" mass="22822">MMQKHFQTLEAQLRQNEFLYHQAHDVFGGSARVFRHYDPSNEMSIDILTEQDTPQAGTLSCATLGMMHYPVGLREGGKPLRFELAGACKGPNENFPDLLSRCAIAVMGTKIRCFDGAVFPDIVRTYIPESRLPHLLFTEFSFWNERLEAVAFEPFNVRWLTAIFLSDKESDYCAQHGVVSLLSLFEEQKADLSDPLRDSVL</sequence>
<accession>A0A939BFK4</accession>
<organism evidence="2 3">
    <name type="scientific">Merdimmobilis hominis</name>
    <dbReference type="NCBI Taxonomy" id="2897707"/>
    <lineage>
        <taxon>Bacteria</taxon>
        <taxon>Bacillati</taxon>
        <taxon>Bacillota</taxon>
        <taxon>Clostridia</taxon>
        <taxon>Eubacteriales</taxon>
        <taxon>Oscillospiraceae</taxon>
        <taxon>Merdimmobilis</taxon>
    </lineage>
</organism>
<dbReference type="Proteomes" id="UP000774750">
    <property type="component" value="Unassembled WGS sequence"/>
</dbReference>
<gene>
    <name evidence="2" type="ORF">H6A12_11215</name>
</gene>
<evidence type="ECO:0000313" key="3">
    <source>
        <dbReference type="Proteomes" id="UP000774750"/>
    </source>
</evidence>
<proteinExistence type="predicted"/>
<dbReference type="AlphaFoldDB" id="A0A939BFK4"/>
<dbReference type="EMBL" id="JACJKY010000024">
    <property type="protein sequence ID" value="MBM6921718.1"/>
    <property type="molecule type" value="Genomic_DNA"/>
</dbReference>
<feature type="domain" description="Suppressor of fused-like" evidence="1">
    <location>
        <begin position="44"/>
        <end position="197"/>
    </location>
</feature>
<dbReference type="InterPro" id="IPR020941">
    <property type="entry name" value="SUFU-like_domain"/>
</dbReference>
<evidence type="ECO:0000259" key="1">
    <source>
        <dbReference type="Pfam" id="PF05076"/>
    </source>
</evidence>
<comment type="caution">
    <text evidence="2">The sequence shown here is derived from an EMBL/GenBank/DDBJ whole genome shotgun (WGS) entry which is preliminary data.</text>
</comment>
<dbReference type="Pfam" id="PF05076">
    <property type="entry name" value="SUFU"/>
    <property type="match status" value="1"/>
</dbReference>
<reference evidence="2" key="1">
    <citation type="submission" date="2020-08" db="EMBL/GenBank/DDBJ databases">
        <authorList>
            <person name="Cejkova D."/>
            <person name="Kubasova T."/>
            <person name="Jahodarova E."/>
            <person name="Rychlik I."/>
        </authorList>
    </citation>
    <scope>NUCLEOTIDE SEQUENCE</scope>
    <source>
        <strain evidence="2">An559</strain>
    </source>
</reference>
<keyword evidence="3" id="KW-1185">Reference proteome</keyword>
<protein>
    <submittedName>
        <fullName evidence="2">Suppressor of fused domain protein</fullName>
    </submittedName>
</protein>
<reference evidence="2" key="2">
    <citation type="journal article" date="2021" name="Sci. Rep.">
        <title>The distribution of antibiotic resistance genes in chicken gut microbiota commensals.</title>
        <authorList>
            <person name="Juricova H."/>
            <person name="Matiasovicova J."/>
            <person name="Kubasova T."/>
            <person name="Cejkova D."/>
            <person name="Rychlik I."/>
        </authorList>
    </citation>
    <scope>NUCLEOTIDE SEQUENCE</scope>
    <source>
        <strain evidence="2">An559</strain>
    </source>
</reference>
<dbReference type="RefSeq" id="WP_204447907.1">
    <property type="nucleotide sequence ID" value="NZ_JACJKY010000024.1"/>
</dbReference>
<evidence type="ECO:0000313" key="2">
    <source>
        <dbReference type="EMBL" id="MBM6921718.1"/>
    </source>
</evidence>
<name>A0A939BFK4_9FIRM</name>